<organism evidence="2 3">
    <name type="scientific">Trifolium medium</name>
    <dbReference type="NCBI Taxonomy" id="97028"/>
    <lineage>
        <taxon>Eukaryota</taxon>
        <taxon>Viridiplantae</taxon>
        <taxon>Streptophyta</taxon>
        <taxon>Embryophyta</taxon>
        <taxon>Tracheophyta</taxon>
        <taxon>Spermatophyta</taxon>
        <taxon>Magnoliopsida</taxon>
        <taxon>eudicotyledons</taxon>
        <taxon>Gunneridae</taxon>
        <taxon>Pentapetalae</taxon>
        <taxon>rosids</taxon>
        <taxon>fabids</taxon>
        <taxon>Fabales</taxon>
        <taxon>Fabaceae</taxon>
        <taxon>Papilionoideae</taxon>
        <taxon>50 kb inversion clade</taxon>
        <taxon>NPAAA clade</taxon>
        <taxon>Hologalegina</taxon>
        <taxon>IRL clade</taxon>
        <taxon>Trifolieae</taxon>
        <taxon>Trifolium</taxon>
    </lineage>
</organism>
<sequence length="62" mass="6915">TFNLQEKPPKKPPEQSRKIAPQADRLSQTKPSVFTFNQGAVGAFHLSGRQAAGRTRRGTIYF</sequence>
<dbReference type="Proteomes" id="UP000265520">
    <property type="component" value="Unassembled WGS sequence"/>
</dbReference>
<accession>A0A392NQQ4</accession>
<keyword evidence="3" id="KW-1185">Reference proteome</keyword>
<dbReference type="EMBL" id="LXQA010048427">
    <property type="protein sequence ID" value="MCI02207.1"/>
    <property type="molecule type" value="Genomic_DNA"/>
</dbReference>
<reference evidence="2 3" key="1">
    <citation type="journal article" date="2018" name="Front. Plant Sci.">
        <title>Red Clover (Trifolium pratense) and Zigzag Clover (T. medium) - A Picture of Genomic Similarities and Differences.</title>
        <authorList>
            <person name="Dluhosova J."/>
            <person name="Istvanek J."/>
            <person name="Nedelnik J."/>
            <person name="Repkova J."/>
        </authorList>
    </citation>
    <scope>NUCLEOTIDE SEQUENCE [LARGE SCALE GENOMIC DNA]</scope>
    <source>
        <strain evidence="3">cv. 10/8</strain>
        <tissue evidence="2">Leaf</tissue>
    </source>
</reference>
<feature type="compositionally biased region" description="Basic and acidic residues" evidence="1">
    <location>
        <begin position="7"/>
        <end position="17"/>
    </location>
</feature>
<evidence type="ECO:0000256" key="1">
    <source>
        <dbReference type="SAM" id="MobiDB-lite"/>
    </source>
</evidence>
<evidence type="ECO:0000313" key="3">
    <source>
        <dbReference type="Proteomes" id="UP000265520"/>
    </source>
</evidence>
<comment type="caution">
    <text evidence="2">The sequence shown here is derived from an EMBL/GenBank/DDBJ whole genome shotgun (WGS) entry which is preliminary data.</text>
</comment>
<feature type="region of interest" description="Disordered" evidence="1">
    <location>
        <begin position="1"/>
        <end position="30"/>
    </location>
</feature>
<name>A0A392NQQ4_9FABA</name>
<evidence type="ECO:0000313" key="2">
    <source>
        <dbReference type="EMBL" id="MCI02207.1"/>
    </source>
</evidence>
<protein>
    <submittedName>
        <fullName evidence="2">Uncharacterized protein</fullName>
    </submittedName>
</protein>
<feature type="non-terminal residue" evidence="2">
    <location>
        <position position="1"/>
    </location>
</feature>
<dbReference type="AlphaFoldDB" id="A0A392NQQ4"/>
<proteinExistence type="predicted"/>